<dbReference type="Pfam" id="PF19406">
    <property type="entry name" value="PKD_5"/>
    <property type="match status" value="3"/>
</dbReference>
<feature type="signal peptide" evidence="1">
    <location>
        <begin position="1"/>
        <end position="19"/>
    </location>
</feature>
<dbReference type="EMBL" id="CP042437">
    <property type="protein sequence ID" value="QEC80000.1"/>
    <property type="molecule type" value="Genomic_DNA"/>
</dbReference>
<dbReference type="InterPro" id="IPR044023">
    <property type="entry name" value="Ig_7"/>
</dbReference>
<dbReference type="Pfam" id="PF19081">
    <property type="entry name" value="Ig_7"/>
    <property type="match status" value="9"/>
</dbReference>
<dbReference type="NCBIfam" id="TIGR04131">
    <property type="entry name" value="Bac_Flav_CTERM"/>
    <property type="match status" value="1"/>
</dbReference>
<accession>A0A5B8W7M7</accession>
<feature type="domain" description="PKD/Chitinase" evidence="2">
    <location>
        <begin position="500"/>
        <end position="575"/>
    </location>
</feature>
<evidence type="ECO:0000259" key="2">
    <source>
        <dbReference type="SMART" id="SM00089"/>
    </source>
</evidence>
<dbReference type="OrthoDB" id="1488276at2"/>
<reference evidence="3 4" key="1">
    <citation type="journal article" date="2013" name="J. Microbiol.">
        <title>Mucilaginibacter ginsenosidivorax sp. nov., with ginsenoside converting activity isolated from sediment.</title>
        <authorList>
            <person name="Kim J.K."/>
            <person name="Choi T.E."/>
            <person name="Liu Q.M."/>
            <person name="Park H.Y."/>
            <person name="Yi T.H."/>
            <person name="Yoon M.H."/>
            <person name="Kim S.C."/>
            <person name="Im W.T."/>
        </authorList>
    </citation>
    <scope>NUCLEOTIDE SEQUENCE [LARGE SCALE GENOMIC DNA]</scope>
    <source>
        <strain evidence="3 4">KHI28</strain>
    </source>
</reference>
<protein>
    <submittedName>
        <fullName evidence="3">T9SS type B sorting domain-containing protein</fullName>
    </submittedName>
</protein>
<evidence type="ECO:0000313" key="3">
    <source>
        <dbReference type="EMBL" id="QEC80000.1"/>
    </source>
</evidence>
<evidence type="ECO:0000313" key="4">
    <source>
        <dbReference type="Proteomes" id="UP000321362"/>
    </source>
</evidence>
<dbReference type="InterPro" id="IPR045828">
    <property type="entry name" value="PKD_Bacteroidetes"/>
</dbReference>
<keyword evidence="4" id="KW-1185">Reference proteome</keyword>
<dbReference type="Gene3D" id="2.60.40.10">
    <property type="entry name" value="Immunoglobulins"/>
    <property type="match status" value="1"/>
</dbReference>
<name>A0A5B8W7M7_9SPHI</name>
<feature type="chain" id="PRO_5022761717" evidence="1">
    <location>
        <begin position="20"/>
        <end position="1769"/>
    </location>
</feature>
<feature type="domain" description="PKD/Chitinase" evidence="2">
    <location>
        <begin position="23"/>
        <end position="99"/>
    </location>
</feature>
<feature type="domain" description="PKD/Chitinase" evidence="2">
    <location>
        <begin position="1342"/>
        <end position="1422"/>
    </location>
</feature>
<dbReference type="InterPro" id="IPR013783">
    <property type="entry name" value="Ig-like_fold"/>
</dbReference>
<sequence>MKIRLLFLIFLLTSLRGFSQSCSLSVSITSSEPGICAGNTIGLTATPSGGTGSYDYAWSTGETVNPIHVNKAGNYTVTVTDKTSGCTASKTITVSITPTPAAPVVTGGGTLCKGTIAHLQITSAGDSFQWYTQASGGSPFHTGISYDTPPVNAYAAYYVETTTAGCTSARVAVYVNVLGQPTAHNVKACAGSPVTLSVSDGDNYSWYTSNTSTNVVNSGPTLTIASLNNSVTYYVSSTVNGCTSQRTAVSATVTSAPQSPTVTNNNPVCSGSVITLHADAPSGVVDWFDTPSGGTPLISSPDYTTPVLTANTTYYVQNTLNDCQSSRVPVTVTVTPIPAAPPQQTVNSCYNSSAHLTAGTTGTYQWYADADGKHFLKQGLTYDTPPLTHDITYYLMAVNSGCNSTLSPVNVVVAPLVPAPSVLNPPLTCYGSTAELTATAPGGTYQWFATATDNNALPVTQNGKFTTPALTTTTTYYVQTVVGQCTSARTAVKVPVLGQVSQPVIRDTSTCSGNPVTLTASGPAGNYAWYDSSNTLIQLGQTFTTPALTSTTTYTVQLTVNGCASAPAPVKVTVTPLPQSPVAGPSPTICPGTTANLTASVPAGESIDWYAVPSGGVSLHTGNSYTTPPLSANTTYYLQSTSGACTSARTPITVNVDNSGTTFAYPSSTFATTGANPTPTIINPSGSGTFSAPSGIVFISTTTGQINVGASSPGSYIIVYTSSGTCSGTYSVPVTITDKPNTAFTYNTPICKTGANPKPQFAAGASAGVFTASPAGLTFVDSFTGEIDLKNTTKGTYTIQNTIPPSGGFAGDSSTFKITIDDAVVISAGGNQSVPLNTPVTLNGSITGASGGTWSGGAGKFSNVNDLHAVYTPAVDESKAVLTLVSNKPAGACNAASATVTILFNTPPPAPTAKDVQICTGSSATLTATAPGGNYDWFNVANGGSSIKQGATYTTPVLTATTTYYVQTTVNGLKSPRTAVTVTIYDVPPTPATSADTVVICAGGTAKFVASGSVGNYQWFNESGQTVATGATFTTSPLNTSTFYNVQSVIGQCVSAMKKVVVIVNSIPYITSTSSGFICSGNPLNYTITANLPNATFNWRRAAVAGISNPAVSNQTNALISETLINTTANPINVTYAITPIGGTCSGTPINYVVTVYPTPLITSRAKDTICNGTSANYTIKFNTANTSFSWGRAAVPGITNNAVSGQASNVIREVLYNTNTTPVDVVYTINYKTNDCDGAPFSWVVTVNPALNITSDTTSLACNQTPQNYTITSNVPTATFTWSRAAVPGISNAAATGNSALIDETLINTTISAVTVNYILTPIAYGCTGLPFTHPVKVNPKPGVPPANSNSPVCLGNTINLRTPSLAGATYMWTGPNGYSSTSQNPDVPATIASAGTYNLFVTVGGCTSDAGVTTVQVNQPPLAKATGPLLVCVNATSIPLKGSVTGGTTTGIWSSSNPKGKFLPSSTTIDNVQYIPSAEEKAVGNVTITLSSTSKDDCTISTSTLNIVYGQEPGADAGKDQNVCSQDQLVQLAGKILVPGATGFWSTAKGDGQFHSGNQVNASYSPGPNDIKNGSVMLTFNVDNSGQCYTPSDSVKITFFGPAALTTEKTRYVLKDKTITLHPSVNDNTVAYLWAPNYNISDIHIKEPVITGSVDTTYTLTITDSLGCVTTGKTHIVVSPTLSVSNAFSPNGDGTNDTWEITGLVAYENSTVDVFNRYGTLIFHSKGYGVPWDGKSNGQPVPVGVYYFIVDTKVNGQRFTGYVTVLR</sequence>
<evidence type="ECO:0000256" key="1">
    <source>
        <dbReference type="SAM" id="SignalP"/>
    </source>
</evidence>
<dbReference type="KEGG" id="mgk:FSB76_30080"/>
<gene>
    <name evidence="3" type="ORF">FSB76_30080</name>
</gene>
<dbReference type="InterPro" id="IPR026341">
    <property type="entry name" value="T9SS_type_B"/>
</dbReference>
<dbReference type="SMART" id="SM00089">
    <property type="entry name" value="PKD"/>
    <property type="match status" value="3"/>
</dbReference>
<dbReference type="Pfam" id="PF13585">
    <property type="entry name" value="CHU_C"/>
    <property type="match status" value="1"/>
</dbReference>
<dbReference type="InterPro" id="IPR022409">
    <property type="entry name" value="PKD/Chitinase_dom"/>
</dbReference>
<dbReference type="RefSeq" id="WP_147060134.1">
    <property type="nucleotide sequence ID" value="NZ_CP042437.1"/>
</dbReference>
<organism evidence="3 4">
    <name type="scientific">Mucilaginibacter ginsenosidivorax</name>
    <dbReference type="NCBI Taxonomy" id="862126"/>
    <lineage>
        <taxon>Bacteria</taxon>
        <taxon>Pseudomonadati</taxon>
        <taxon>Bacteroidota</taxon>
        <taxon>Sphingobacteriia</taxon>
        <taxon>Sphingobacteriales</taxon>
        <taxon>Sphingobacteriaceae</taxon>
        <taxon>Mucilaginibacter</taxon>
    </lineage>
</organism>
<dbReference type="Proteomes" id="UP000321362">
    <property type="component" value="Chromosome"/>
</dbReference>
<proteinExistence type="predicted"/>
<keyword evidence="1" id="KW-0732">Signal</keyword>